<feature type="transmembrane region" description="Helical" evidence="1">
    <location>
        <begin position="12"/>
        <end position="32"/>
    </location>
</feature>
<dbReference type="OrthoDB" id="9792424at2"/>
<keyword evidence="1" id="KW-0472">Membrane</keyword>
<dbReference type="EMBL" id="QRDW01000002">
    <property type="protein sequence ID" value="RED52208.1"/>
    <property type="molecule type" value="Genomic_DNA"/>
</dbReference>
<dbReference type="AlphaFoldDB" id="A0A3D9HRT2"/>
<dbReference type="PANTHER" id="PTHR30199">
    <property type="entry name" value="MFS FAMILY TRANSPORTER, PREDICTED SUBSTRATE BENZOATE"/>
    <property type="match status" value="1"/>
</dbReference>
<feature type="transmembrane region" description="Helical" evidence="1">
    <location>
        <begin position="140"/>
        <end position="159"/>
    </location>
</feature>
<feature type="transmembrane region" description="Helical" evidence="1">
    <location>
        <begin position="245"/>
        <end position="274"/>
    </location>
</feature>
<evidence type="ECO:0000256" key="1">
    <source>
        <dbReference type="SAM" id="Phobius"/>
    </source>
</evidence>
<proteinExistence type="predicted"/>
<feature type="transmembrane region" description="Helical" evidence="1">
    <location>
        <begin position="171"/>
        <end position="195"/>
    </location>
</feature>
<keyword evidence="3" id="KW-1185">Reference proteome</keyword>
<accession>A0A3D9HRT2</accession>
<dbReference type="RefSeq" id="WP_115935758.1">
    <property type="nucleotide sequence ID" value="NZ_QRDW01000002.1"/>
</dbReference>
<dbReference type="NCBIfam" id="TIGR00843">
    <property type="entry name" value="benE"/>
    <property type="match status" value="1"/>
</dbReference>
<sequence length="395" mass="40632">MFRHLVPGHISAGFVSVLVGYTGAAAIVFQAAQAAGATPDQVGSWMLALGLGMGLCGIGLTLWFKQPVLIAWSTPGAALLTVSLAGVSMAEAVGAFLFCSALITICGLTGLFDRLVNLIPKTLASAMLAGVLLQFGLKAFLALETGFAIAGGMMAAYLAGRLFWNRYAIPVTFLAGILLSMAGGMGDGLTLPVALTMPVFVIPEFNPAVLIGVGIPLFIVTMAGQNLPGIAVMRAHGYDAPASPLITWSGITGLVLAPIGGFAFNLAAITAAICMGRDVDEKPERCYLAAVWCGGIHVFVGLFGATIAALFAAFPQEMVLAIAGLALLGTIGGSLKTAMAEDGEREAAMICFTITASGLSLFSIGAAFWGIAAGMAVHGLMSWRTNRSLARREQA</sequence>
<evidence type="ECO:0000313" key="3">
    <source>
        <dbReference type="Proteomes" id="UP000256845"/>
    </source>
</evidence>
<gene>
    <name evidence="2" type="ORF">DFP90_102226</name>
</gene>
<dbReference type="GO" id="GO:0042925">
    <property type="term" value="F:benzoate transmembrane transporter activity"/>
    <property type="evidence" value="ECO:0007669"/>
    <property type="project" value="InterPro"/>
</dbReference>
<reference evidence="2 3" key="1">
    <citation type="submission" date="2018-07" db="EMBL/GenBank/DDBJ databases">
        <title>Genomic Encyclopedia of Type Strains, Phase III (KMG-III): the genomes of soil and plant-associated and newly described type strains.</title>
        <authorList>
            <person name="Whitman W."/>
        </authorList>
    </citation>
    <scope>NUCLEOTIDE SEQUENCE [LARGE SCALE GENOMIC DNA]</scope>
    <source>
        <strain evidence="2 3">CECT 8488</strain>
    </source>
</reference>
<feature type="transmembrane region" description="Helical" evidence="1">
    <location>
        <begin position="76"/>
        <end position="103"/>
    </location>
</feature>
<feature type="transmembrane region" description="Helical" evidence="1">
    <location>
        <begin position="318"/>
        <end position="335"/>
    </location>
</feature>
<feature type="transmembrane region" description="Helical" evidence="1">
    <location>
        <begin position="44"/>
        <end position="64"/>
    </location>
</feature>
<dbReference type="InterPro" id="IPR004711">
    <property type="entry name" value="Benzoate_Transporter"/>
</dbReference>
<dbReference type="Pfam" id="PF03594">
    <property type="entry name" value="BenE"/>
    <property type="match status" value="1"/>
</dbReference>
<feature type="transmembrane region" description="Helical" evidence="1">
    <location>
        <begin position="207"/>
        <end position="225"/>
    </location>
</feature>
<feature type="transmembrane region" description="Helical" evidence="1">
    <location>
        <begin position="347"/>
        <end position="372"/>
    </location>
</feature>
<dbReference type="PANTHER" id="PTHR30199:SF0">
    <property type="entry name" value="INNER MEMBRANE PROTEIN YDCO"/>
    <property type="match status" value="1"/>
</dbReference>
<evidence type="ECO:0000313" key="2">
    <source>
        <dbReference type="EMBL" id="RED52208.1"/>
    </source>
</evidence>
<dbReference type="Proteomes" id="UP000256845">
    <property type="component" value="Unassembled WGS sequence"/>
</dbReference>
<comment type="caution">
    <text evidence="2">The sequence shown here is derived from an EMBL/GenBank/DDBJ whole genome shotgun (WGS) entry which is preliminary data.</text>
</comment>
<keyword evidence="1" id="KW-0812">Transmembrane</keyword>
<keyword evidence="1" id="KW-1133">Transmembrane helix</keyword>
<organism evidence="2 3">
    <name type="scientific">Aestuariispira insulae</name>
    <dbReference type="NCBI Taxonomy" id="1461337"/>
    <lineage>
        <taxon>Bacteria</taxon>
        <taxon>Pseudomonadati</taxon>
        <taxon>Pseudomonadota</taxon>
        <taxon>Alphaproteobacteria</taxon>
        <taxon>Rhodospirillales</taxon>
        <taxon>Kiloniellaceae</taxon>
        <taxon>Aestuariispira</taxon>
    </lineage>
</organism>
<dbReference type="GO" id="GO:0005886">
    <property type="term" value="C:plasma membrane"/>
    <property type="evidence" value="ECO:0007669"/>
    <property type="project" value="TreeGrafter"/>
</dbReference>
<name>A0A3D9HRT2_9PROT</name>
<protein>
    <submittedName>
        <fullName evidence="2">Benzoate membrane transport protein</fullName>
    </submittedName>
</protein>
<feature type="transmembrane region" description="Helical" evidence="1">
    <location>
        <begin position="286"/>
        <end position="312"/>
    </location>
</feature>